<dbReference type="PANTHER" id="PTHR46033:SF80">
    <property type="entry name" value="PROTEIN MAIN-LIKE 2-LIKE"/>
    <property type="match status" value="1"/>
</dbReference>
<dbReference type="Proteomes" id="UP000428333">
    <property type="component" value="Linkage Group LG09"/>
</dbReference>
<dbReference type="InterPro" id="IPR019557">
    <property type="entry name" value="AminoTfrase-like_pln_mobile"/>
</dbReference>
<feature type="domain" description="Aminotransferase-like plant mobile" evidence="1">
    <location>
        <begin position="105"/>
        <end position="184"/>
    </location>
</feature>
<evidence type="ECO:0000313" key="3">
    <source>
        <dbReference type="Proteomes" id="UP000428333"/>
    </source>
</evidence>
<dbReference type="GO" id="GO:0010073">
    <property type="term" value="P:meristem maintenance"/>
    <property type="evidence" value="ECO:0007669"/>
    <property type="project" value="InterPro"/>
</dbReference>
<keyword evidence="3" id="KW-1185">Reference proteome</keyword>
<dbReference type="OrthoDB" id="1638627at2759"/>
<accession>A0A6A4L601</accession>
<reference evidence="2 3" key="1">
    <citation type="journal article" date="2019" name="Genome Biol. Evol.">
        <title>The Rhododendron genome and chromosomal organization provide insight into shared whole-genome duplications across the heath family (Ericaceae).</title>
        <authorList>
            <person name="Soza V.L."/>
            <person name="Lindsley D."/>
            <person name="Waalkes A."/>
            <person name="Ramage E."/>
            <person name="Patwardhan R.P."/>
            <person name="Burton J.N."/>
            <person name="Adey A."/>
            <person name="Kumar A."/>
            <person name="Qiu R."/>
            <person name="Shendure J."/>
            <person name="Hall B."/>
        </authorList>
    </citation>
    <scope>NUCLEOTIDE SEQUENCE [LARGE SCALE GENOMIC DNA]</scope>
    <source>
        <strain evidence="2">RSF 1966-606</strain>
    </source>
</reference>
<protein>
    <recommendedName>
        <fullName evidence="1">Aminotransferase-like plant mobile domain-containing protein</fullName>
    </recommendedName>
</protein>
<dbReference type="EMBL" id="QEFC01002319">
    <property type="protein sequence ID" value="KAE9453015.1"/>
    <property type="molecule type" value="Genomic_DNA"/>
</dbReference>
<gene>
    <name evidence="2" type="ORF">C3L33_15111</name>
</gene>
<sequence length="256" mass="28633">MVRDDVESGSKDIMQTSIRVLPADEWRQAPYLGGSSDSFWRKAEAFVPEPEISFRVERGDIPSCFVNYESTSQAPVHWRDWVEAVLANPDSVQILRASRVLEPVRLSTELSIRKNNTNIDLMVSRWSKDTHTFVFPWGDGGPTLQDTAVLMRLSTRGSVAFDPSNLSSANARLVDRLRRAYTEAGKCGSHFDREGRVRAPPKSGKTSWGCWLRYFFKDLPPSGTVPPAGQATEFNGKMLDSDLHLAGFFVIGCLFS</sequence>
<dbReference type="PANTHER" id="PTHR46033">
    <property type="entry name" value="PROTEIN MAIN-LIKE 2"/>
    <property type="match status" value="1"/>
</dbReference>
<evidence type="ECO:0000313" key="2">
    <source>
        <dbReference type="EMBL" id="KAE9453015.1"/>
    </source>
</evidence>
<organism evidence="2 3">
    <name type="scientific">Rhododendron williamsianum</name>
    <dbReference type="NCBI Taxonomy" id="262921"/>
    <lineage>
        <taxon>Eukaryota</taxon>
        <taxon>Viridiplantae</taxon>
        <taxon>Streptophyta</taxon>
        <taxon>Embryophyta</taxon>
        <taxon>Tracheophyta</taxon>
        <taxon>Spermatophyta</taxon>
        <taxon>Magnoliopsida</taxon>
        <taxon>eudicotyledons</taxon>
        <taxon>Gunneridae</taxon>
        <taxon>Pentapetalae</taxon>
        <taxon>asterids</taxon>
        <taxon>Ericales</taxon>
        <taxon>Ericaceae</taxon>
        <taxon>Ericoideae</taxon>
        <taxon>Rhodoreae</taxon>
        <taxon>Rhododendron</taxon>
    </lineage>
</organism>
<dbReference type="AlphaFoldDB" id="A0A6A4L601"/>
<dbReference type="InterPro" id="IPR044824">
    <property type="entry name" value="MAIN-like"/>
</dbReference>
<feature type="non-terminal residue" evidence="2">
    <location>
        <position position="1"/>
    </location>
</feature>
<proteinExistence type="predicted"/>
<evidence type="ECO:0000259" key="1">
    <source>
        <dbReference type="Pfam" id="PF10536"/>
    </source>
</evidence>
<comment type="caution">
    <text evidence="2">The sequence shown here is derived from an EMBL/GenBank/DDBJ whole genome shotgun (WGS) entry which is preliminary data.</text>
</comment>
<name>A0A6A4L601_9ERIC</name>
<dbReference type="Pfam" id="PF10536">
    <property type="entry name" value="PMD"/>
    <property type="match status" value="1"/>
</dbReference>